<dbReference type="InterPro" id="IPR035461">
    <property type="entry name" value="GmhA/DiaA"/>
</dbReference>
<feature type="domain" description="SIS" evidence="2">
    <location>
        <begin position="58"/>
        <end position="214"/>
    </location>
</feature>
<dbReference type="PROSITE" id="PS51464">
    <property type="entry name" value="SIS"/>
    <property type="match status" value="1"/>
</dbReference>
<dbReference type="EMBL" id="FNKK01000002">
    <property type="protein sequence ID" value="SDR18700.1"/>
    <property type="molecule type" value="Genomic_DNA"/>
</dbReference>
<dbReference type="InterPro" id="IPR046348">
    <property type="entry name" value="SIS_dom_sf"/>
</dbReference>
<dbReference type="SUPFAM" id="SSF53697">
    <property type="entry name" value="SIS domain"/>
    <property type="match status" value="1"/>
</dbReference>
<dbReference type="Gene3D" id="3.40.50.10490">
    <property type="entry name" value="Glucose-6-phosphate isomerase like protein, domain 1"/>
    <property type="match status" value="1"/>
</dbReference>
<dbReference type="STRING" id="35622.SAMN04489764_3947"/>
<dbReference type="CDD" id="cd05006">
    <property type="entry name" value="SIS_GmhA"/>
    <property type="match status" value="1"/>
</dbReference>
<protein>
    <submittedName>
        <fullName evidence="3">D-sedoheptulose 7-phosphate isomerase</fullName>
    </submittedName>
</protein>
<feature type="region of interest" description="Disordered" evidence="1">
    <location>
        <begin position="1"/>
        <end position="24"/>
    </location>
</feature>
<dbReference type="AlphaFoldDB" id="A0A1H1GZU7"/>
<dbReference type="GO" id="GO:0097367">
    <property type="term" value="F:carbohydrate derivative binding"/>
    <property type="evidence" value="ECO:0007669"/>
    <property type="project" value="InterPro"/>
</dbReference>
<accession>A0A1H1GZU7</accession>
<dbReference type="GO" id="GO:1901135">
    <property type="term" value="P:carbohydrate derivative metabolic process"/>
    <property type="evidence" value="ECO:0007669"/>
    <property type="project" value="InterPro"/>
</dbReference>
<keyword evidence="4" id="KW-1185">Reference proteome</keyword>
<organism evidence="3 4">
    <name type="scientific">Thermostaphylospora chromogena</name>
    <dbReference type="NCBI Taxonomy" id="35622"/>
    <lineage>
        <taxon>Bacteria</taxon>
        <taxon>Bacillati</taxon>
        <taxon>Actinomycetota</taxon>
        <taxon>Actinomycetes</taxon>
        <taxon>Streptosporangiales</taxon>
        <taxon>Thermomonosporaceae</taxon>
        <taxon>Thermostaphylospora</taxon>
    </lineage>
</organism>
<evidence type="ECO:0000313" key="4">
    <source>
        <dbReference type="Proteomes" id="UP000217103"/>
    </source>
</evidence>
<name>A0A1H1GZU7_9ACTN</name>
<dbReference type="RefSeq" id="WP_242659421.1">
    <property type="nucleotide sequence ID" value="NZ_FNKK01000002.1"/>
</dbReference>
<sequence>MDRLEPPPAVRPSPSPGTGEPPAEALGCLAARIRETARLHRRMRGPMADRLAECAEEMASRFTAGGRLFTFGNGGSATDARRAAAAFAAPGPGGPLPAMCLAADAALITALSGDAGFATVFAGQFAVLARPGDIALGLSTGGGSANVVRGFAEAKRRGLLTVGMAGGQGGVLAGAGILDHLFVVPSHCPHRIQEAQAALCGALAEVTRLVLAGAGH</sequence>
<dbReference type="PANTHER" id="PTHR30390">
    <property type="entry name" value="SEDOHEPTULOSE 7-PHOSPHATE ISOMERASE / DNAA INITIATOR-ASSOCIATING FACTOR FOR REPLICATION INITIATION"/>
    <property type="match status" value="1"/>
</dbReference>
<evidence type="ECO:0000256" key="1">
    <source>
        <dbReference type="SAM" id="MobiDB-lite"/>
    </source>
</evidence>
<dbReference type="GO" id="GO:0016853">
    <property type="term" value="F:isomerase activity"/>
    <property type="evidence" value="ECO:0007669"/>
    <property type="project" value="UniProtKB-KW"/>
</dbReference>
<proteinExistence type="predicted"/>
<gene>
    <name evidence="3" type="ORF">SAMN04489764_3947</name>
</gene>
<evidence type="ECO:0000259" key="2">
    <source>
        <dbReference type="PROSITE" id="PS51464"/>
    </source>
</evidence>
<keyword evidence="3" id="KW-0413">Isomerase</keyword>
<dbReference type="Pfam" id="PF13580">
    <property type="entry name" value="SIS_2"/>
    <property type="match status" value="1"/>
</dbReference>
<reference evidence="3 4" key="1">
    <citation type="submission" date="2016-10" db="EMBL/GenBank/DDBJ databases">
        <authorList>
            <person name="de Groot N.N."/>
        </authorList>
    </citation>
    <scope>NUCLEOTIDE SEQUENCE [LARGE SCALE GENOMIC DNA]</scope>
    <source>
        <strain evidence="3 4">DSM 43794</strain>
    </source>
</reference>
<dbReference type="InterPro" id="IPR001347">
    <property type="entry name" value="SIS_dom"/>
</dbReference>
<feature type="compositionally biased region" description="Pro residues" evidence="1">
    <location>
        <begin position="1"/>
        <end position="15"/>
    </location>
</feature>
<evidence type="ECO:0000313" key="3">
    <source>
        <dbReference type="EMBL" id="SDR18700.1"/>
    </source>
</evidence>
<dbReference type="InterPro" id="IPR050099">
    <property type="entry name" value="SIS_GmhA/DiaA_subfam"/>
</dbReference>
<dbReference type="Proteomes" id="UP000217103">
    <property type="component" value="Unassembled WGS sequence"/>
</dbReference>